<dbReference type="InterPro" id="IPR023753">
    <property type="entry name" value="FAD/NAD-binding_dom"/>
</dbReference>
<dbReference type="PIRSF" id="PIRSF037495">
    <property type="entry name" value="Opine_OX_OoxA/HcnB"/>
    <property type="match status" value="1"/>
</dbReference>
<dbReference type="InterPro" id="IPR051691">
    <property type="entry name" value="Metab_Enz_Cyan_OpOx_G3PDH"/>
</dbReference>
<organism evidence="4 5">
    <name type="scientific">Siculibacillus lacustris</name>
    <dbReference type="NCBI Taxonomy" id="1549641"/>
    <lineage>
        <taxon>Bacteria</taxon>
        <taxon>Pseudomonadati</taxon>
        <taxon>Pseudomonadota</taxon>
        <taxon>Alphaproteobacteria</taxon>
        <taxon>Hyphomicrobiales</taxon>
        <taxon>Ancalomicrobiaceae</taxon>
        <taxon>Siculibacillus</taxon>
    </lineage>
</organism>
<dbReference type="OrthoDB" id="9801699at2"/>
<dbReference type="PANTHER" id="PTHR42949">
    <property type="entry name" value="ANAEROBIC GLYCEROL-3-PHOSPHATE DEHYDROGENASE SUBUNIT B"/>
    <property type="match status" value="1"/>
</dbReference>
<keyword evidence="5" id="KW-1185">Reference proteome</keyword>
<dbReference type="Gene3D" id="3.50.50.60">
    <property type="entry name" value="FAD/NAD(P)-binding domain"/>
    <property type="match status" value="3"/>
</dbReference>
<feature type="domain" description="FAD/NAD(P)-binding" evidence="3">
    <location>
        <begin position="11"/>
        <end position="318"/>
    </location>
</feature>
<evidence type="ECO:0000259" key="3">
    <source>
        <dbReference type="Pfam" id="PF07992"/>
    </source>
</evidence>
<dbReference type="PANTHER" id="PTHR42949:SF3">
    <property type="entry name" value="ANAEROBIC GLYCEROL-3-PHOSPHATE DEHYDROGENASE SUBUNIT B"/>
    <property type="match status" value="1"/>
</dbReference>
<dbReference type="GO" id="GO:0016491">
    <property type="term" value="F:oxidoreductase activity"/>
    <property type="evidence" value="ECO:0007669"/>
    <property type="project" value="UniProtKB-KW"/>
</dbReference>
<dbReference type="Proteomes" id="UP000292781">
    <property type="component" value="Unassembled WGS sequence"/>
</dbReference>
<gene>
    <name evidence="4" type="ORF">EYW49_06545</name>
</gene>
<evidence type="ECO:0000259" key="2">
    <source>
        <dbReference type="Pfam" id="PF04324"/>
    </source>
</evidence>
<dbReference type="RefSeq" id="WP_131307426.1">
    <property type="nucleotide sequence ID" value="NZ_SJFN01000007.1"/>
</dbReference>
<dbReference type="InterPro" id="IPR036188">
    <property type="entry name" value="FAD/NAD-bd_sf"/>
</dbReference>
<name>A0A4Q9VTT5_9HYPH</name>
<dbReference type="EMBL" id="SJFN01000007">
    <property type="protein sequence ID" value="TBW39524.1"/>
    <property type="molecule type" value="Genomic_DNA"/>
</dbReference>
<comment type="caution">
    <text evidence="4">The sequence shown here is derived from an EMBL/GenBank/DDBJ whole genome shotgun (WGS) entry which is preliminary data.</text>
</comment>
<dbReference type="InterPro" id="IPR017224">
    <property type="entry name" value="Opine_Oxase_asu/HCN_bsu"/>
</dbReference>
<dbReference type="SUPFAM" id="SSF51905">
    <property type="entry name" value="FAD/NAD(P)-binding domain"/>
    <property type="match status" value="1"/>
</dbReference>
<dbReference type="CDD" id="cd19946">
    <property type="entry name" value="GlpA-like_Fer2_BFD-like"/>
    <property type="match status" value="1"/>
</dbReference>
<feature type="domain" description="BFD-like [2Fe-2S]-binding" evidence="2">
    <location>
        <begin position="378"/>
        <end position="431"/>
    </location>
</feature>
<sequence length="458" mass="48977">MLDVAKRDPAIVVVGAGPAGLRAVETLAAAGLRPILIDEAPRPGGQIYRQPPVGAERPARDLYGFEAPKAVALHRLLDRLGDRVDHRPDTLAWSLLENRLDLLSAGSFDQIDFDRVILATGAMDRVLPFAGWTTPGVFTLGAAQIALKAQGVAIGRRVALVGAGPLLPLVAHQYLKAGAEIAAVLDVTPLAPKIRHGLGLAWQPATLLKGLWYTAHITLAGHPIRFGVKSLRVEGGARVEALVWTDGRGREHRVACDAVGASFGLRSEAQLADLAGCRFTFDAVTRQWQPERDPEGRSSRADVYLAGDGAAIGGADVAELAGERTALTLLADLGRPVDASRVALLDRRLARQRRFRAALEAAYPFPGHLLDAVPDDEMVCRCEGITVGRLRDTAKVREAHEMNRLKAFTRIGMGRCQGRVCGQAAAEILARTLASEPAAVGRLRGNPPVKPIPVKETL</sequence>
<evidence type="ECO:0000313" key="5">
    <source>
        <dbReference type="Proteomes" id="UP000292781"/>
    </source>
</evidence>
<dbReference type="InterPro" id="IPR041854">
    <property type="entry name" value="BFD-like_2Fe2S-bd_dom_sf"/>
</dbReference>
<protein>
    <submittedName>
        <fullName evidence="4">FAD/NAD(P)-binding oxidoreductase</fullName>
    </submittedName>
</protein>
<dbReference type="Pfam" id="PF04324">
    <property type="entry name" value="Fer2_BFD"/>
    <property type="match status" value="1"/>
</dbReference>
<dbReference type="PRINTS" id="PR00411">
    <property type="entry name" value="PNDRDTASEI"/>
</dbReference>
<evidence type="ECO:0000313" key="4">
    <source>
        <dbReference type="EMBL" id="TBW39524.1"/>
    </source>
</evidence>
<dbReference type="AlphaFoldDB" id="A0A4Q9VTT5"/>
<evidence type="ECO:0000256" key="1">
    <source>
        <dbReference type="ARBA" id="ARBA00023002"/>
    </source>
</evidence>
<accession>A0A4Q9VTT5</accession>
<dbReference type="InterPro" id="IPR007419">
    <property type="entry name" value="BFD-like_2Fe2S-bd_dom"/>
</dbReference>
<proteinExistence type="predicted"/>
<keyword evidence="1" id="KW-0560">Oxidoreductase</keyword>
<reference evidence="4 5" key="1">
    <citation type="submission" date="2019-02" db="EMBL/GenBank/DDBJ databases">
        <title>Siculibacillus lacustris gen. nov., sp. nov., a new rosette-forming bacterium isolated from a freshwater crater lake (Lake St. Ana, Romania).</title>
        <authorList>
            <person name="Felfoldi T."/>
            <person name="Marton Z."/>
            <person name="Szabo A."/>
            <person name="Mentes A."/>
            <person name="Boka K."/>
            <person name="Marialigeti K."/>
            <person name="Mathe I."/>
            <person name="Koncz M."/>
            <person name="Schumann P."/>
            <person name="Toth E."/>
        </authorList>
    </citation>
    <scope>NUCLEOTIDE SEQUENCE [LARGE SCALE GENOMIC DNA]</scope>
    <source>
        <strain evidence="4 5">SA-279</strain>
    </source>
</reference>
<dbReference type="Gene3D" id="1.10.10.1100">
    <property type="entry name" value="BFD-like [2Fe-2S]-binding domain"/>
    <property type="match status" value="1"/>
</dbReference>
<dbReference type="PRINTS" id="PR00368">
    <property type="entry name" value="FADPNR"/>
</dbReference>
<dbReference type="Pfam" id="PF07992">
    <property type="entry name" value="Pyr_redox_2"/>
    <property type="match status" value="1"/>
</dbReference>